<evidence type="ECO:0000256" key="4">
    <source>
        <dbReference type="ARBA" id="ARBA00010561"/>
    </source>
</evidence>
<dbReference type="NCBIfam" id="NF001277">
    <property type="entry name" value="PRK00235.1-3"/>
    <property type="match status" value="1"/>
</dbReference>
<comment type="pathway">
    <text evidence="3 19">Cofactor biosynthesis; adenosylcobalamin biosynthesis; adenosylcobalamin from cob(II)yrinate a,c-diamide: step 7/7.</text>
</comment>
<dbReference type="EMBL" id="JADJNC010000009">
    <property type="protein sequence ID" value="MBK7422804.1"/>
    <property type="molecule type" value="Genomic_DNA"/>
</dbReference>
<dbReference type="NCBIfam" id="TIGR00317">
    <property type="entry name" value="cobS"/>
    <property type="match status" value="1"/>
</dbReference>
<comment type="catalytic activity">
    <reaction evidence="17 19">
        <text>alpha-ribazole + adenosylcob(III)inamide-GDP = adenosylcob(III)alamin + GMP + H(+)</text>
        <dbReference type="Rhea" id="RHEA:16049"/>
        <dbReference type="ChEBI" id="CHEBI:10329"/>
        <dbReference type="ChEBI" id="CHEBI:15378"/>
        <dbReference type="ChEBI" id="CHEBI:18408"/>
        <dbReference type="ChEBI" id="CHEBI:58115"/>
        <dbReference type="ChEBI" id="CHEBI:60487"/>
        <dbReference type="EC" id="2.7.8.26"/>
    </reaction>
</comment>
<evidence type="ECO:0000256" key="18">
    <source>
        <dbReference type="ARBA" id="ARBA00049504"/>
    </source>
</evidence>
<dbReference type="GO" id="GO:0005886">
    <property type="term" value="C:plasma membrane"/>
    <property type="evidence" value="ECO:0007669"/>
    <property type="project" value="UniProtKB-SubCell"/>
</dbReference>
<keyword evidence="11 19" id="KW-0460">Magnesium</keyword>
<comment type="caution">
    <text evidence="20">The sequence shown here is derived from an EMBL/GenBank/DDBJ whole genome shotgun (WGS) entry which is preliminary data.</text>
</comment>
<dbReference type="HAMAP" id="MF_00719">
    <property type="entry name" value="CobS"/>
    <property type="match status" value="1"/>
</dbReference>
<evidence type="ECO:0000256" key="14">
    <source>
        <dbReference type="ARBA" id="ARBA00025228"/>
    </source>
</evidence>
<evidence type="ECO:0000256" key="3">
    <source>
        <dbReference type="ARBA" id="ARBA00004663"/>
    </source>
</evidence>
<evidence type="ECO:0000256" key="7">
    <source>
        <dbReference type="ARBA" id="ARBA00022475"/>
    </source>
</evidence>
<evidence type="ECO:0000256" key="2">
    <source>
        <dbReference type="ARBA" id="ARBA00004651"/>
    </source>
</evidence>
<evidence type="ECO:0000256" key="15">
    <source>
        <dbReference type="ARBA" id="ARBA00032605"/>
    </source>
</evidence>
<evidence type="ECO:0000256" key="8">
    <source>
        <dbReference type="ARBA" id="ARBA00022573"/>
    </source>
</evidence>
<sequence length="251" mass="27283">MFIRTELEYFFGAIRFFTRLPVPAWVGHSSEALERSSRYFPAVGLIVGGIAALVFFLTSFVWPKTLAVLASMAITLYVTGAFHEDGWSDMVDGFGGGWGKSQILAIMKDSRIGSFGAVALVMLMLAKFCALVEIDLLLIPAALIAGHAFSRLCATTLLRALDYVRDEGKSKPLATRIGRGELAFAALTALLPLLLLPLRQAVIGVLFAVLATLWLARLFKRQIGGYTGDCLGATQQLSEVAFYCGMLCRFS</sequence>
<comment type="function">
    <text evidence="14 19">Joins adenosylcobinamide-GDP and alpha-ribazole to generate adenosylcobalamin (Ado-cobalamin). Also synthesizes adenosylcobalamin 5'-phosphate from adenosylcobinamide-GDP and alpha-ribazole 5'-phosphate.</text>
</comment>
<comment type="caution">
    <text evidence="19">Lacks conserved residue(s) required for the propagation of feature annotation.</text>
</comment>
<comment type="cofactor">
    <cofactor evidence="1 19">
        <name>Mg(2+)</name>
        <dbReference type="ChEBI" id="CHEBI:18420"/>
    </cofactor>
</comment>
<keyword evidence="7 19" id="KW-1003">Cell membrane</keyword>
<gene>
    <name evidence="19" type="primary">cobS</name>
    <name evidence="20" type="ORF">IPJ48_06725</name>
</gene>
<evidence type="ECO:0000256" key="11">
    <source>
        <dbReference type="ARBA" id="ARBA00022842"/>
    </source>
</evidence>
<dbReference type="Pfam" id="PF02654">
    <property type="entry name" value="CobS"/>
    <property type="match status" value="1"/>
</dbReference>
<dbReference type="PANTHER" id="PTHR34148:SF1">
    <property type="entry name" value="ADENOSYLCOBINAMIDE-GDP RIBAZOLETRANSFERASE"/>
    <property type="match status" value="1"/>
</dbReference>
<evidence type="ECO:0000256" key="13">
    <source>
        <dbReference type="ARBA" id="ARBA00023136"/>
    </source>
</evidence>
<comment type="subcellular location">
    <subcellularLocation>
        <location evidence="2 19">Cell membrane</location>
        <topology evidence="2 19">Multi-pass membrane protein</topology>
    </subcellularLocation>
</comment>
<evidence type="ECO:0000256" key="19">
    <source>
        <dbReference type="HAMAP-Rule" id="MF_00719"/>
    </source>
</evidence>
<proteinExistence type="inferred from homology"/>
<dbReference type="GO" id="GO:0008818">
    <property type="term" value="F:cobalamin 5'-phosphate synthase activity"/>
    <property type="evidence" value="ECO:0007669"/>
    <property type="project" value="UniProtKB-UniRule"/>
</dbReference>
<evidence type="ECO:0000256" key="6">
    <source>
        <dbReference type="ARBA" id="ARBA00015850"/>
    </source>
</evidence>
<evidence type="ECO:0000313" key="21">
    <source>
        <dbReference type="Proteomes" id="UP000886602"/>
    </source>
</evidence>
<dbReference type="Proteomes" id="UP000886602">
    <property type="component" value="Unassembled WGS sequence"/>
</dbReference>
<evidence type="ECO:0000256" key="10">
    <source>
        <dbReference type="ARBA" id="ARBA00022692"/>
    </source>
</evidence>
<evidence type="ECO:0000256" key="1">
    <source>
        <dbReference type="ARBA" id="ARBA00001946"/>
    </source>
</evidence>
<reference evidence="20" key="1">
    <citation type="submission" date="2020-10" db="EMBL/GenBank/DDBJ databases">
        <title>Connecting structure to function with the recovery of over 1000 high-quality activated sludge metagenome-assembled genomes encoding full-length rRNA genes using long-read sequencing.</title>
        <authorList>
            <person name="Singleton C.M."/>
            <person name="Petriglieri F."/>
            <person name="Kristensen J.M."/>
            <person name="Kirkegaard R.H."/>
            <person name="Michaelsen T.Y."/>
            <person name="Andersen M.H."/>
            <person name="Karst S.M."/>
            <person name="Dueholm M.S."/>
            <person name="Nielsen P.H."/>
            <person name="Albertsen M."/>
        </authorList>
    </citation>
    <scope>NUCLEOTIDE SEQUENCE</scope>
    <source>
        <strain evidence="20">EsbW_18-Q3-R4-48_MAXAC.044</strain>
    </source>
</reference>
<name>A0A9D7FEE8_9RHOO</name>
<dbReference type="AlphaFoldDB" id="A0A9D7FEE8"/>
<dbReference type="PANTHER" id="PTHR34148">
    <property type="entry name" value="ADENOSYLCOBINAMIDE-GDP RIBAZOLETRANSFERASE"/>
    <property type="match status" value="1"/>
</dbReference>
<evidence type="ECO:0000256" key="5">
    <source>
        <dbReference type="ARBA" id="ARBA00013200"/>
    </source>
</evidence>
<dbReference type="GO" id="GO:0009236">
    <property type="term" value="P:cobalamin biosynthetic process"/>
    <property type="evidence" value="ECO:0007669"/>
    <property type="project" value="UniProtKB-UniRule"/>
</dbReference>
<protein>
    <recommendedName>
        <fullName evidence="6 19">Adenosylcobinamide-GDP ribazoletransferase</fullName>
        <ecNumber evidence="5 19">2.7.8.26</ecNumber>
    </recommendedName>
    <alternativeName>
        <fullName evidence="16 19">Cobalamin synthase</fullName>
    </alternativeName>
    <alternativeName>
        <fullName evidence="15 19">Cobalamin-5'-phosphate synthase</fullName>
    </alternativeName>
</protein>
<accession>A0A9D7FEE8</accession>
<organism evidence="20 21">
    <name type="scientific">Candidatus Propionivibrio dominans</name>
    <dbReference type="NCBI Taxonomy" id="2954373"/>
    <lineage>
        <taxon>Bacteria</taxon>
        <taxon>Pseudomonadati</taxon>
        <taxon>Pseudomonadota</taxon>
        <taxon>Betaproteobacteria</taxon>
        <taxon>Rhodocyclales</taxon>
        <taxon>Rhodocyclaceae</taxon>
        <taxon>Propionivibrio</taxon>
    </lineage>
</organism>
<keyword evidence="10 19" id="KW-0812">Transmembrane</keyword>
<evidence type="ECO:0000256" key="9">
    <source>
        <dbReference type="ARBA" id="ARBA00022679"/>
    </source>
</evidence>
<evidence type="ECO:0000256" key="16">
    <source>
        <dbReference type="ARBA" id="ARBA00032853"/>
    </source>
</evidence>
<dbReference type="GO" id="GO:0051073">
    <property type="term" value="F:adenosylcobinamide-GDP ribazoletransferase activity"/>
    <property type="evidence" value="ECO:0007669"/>
    <property type="project" value="UniProtKB-UniRule"/>
</dbReference>
<comment type="catalytic activity">
    <reaction evidence="18 19">
        <text>alpha-ribazole 5'-phosphate + adenosylcob(III)inamide-GDP = adenosylcob(III)alamin 5'-phosphate + GMP + H(+)</text>
        <dbReference type="Rhea" id="RHEA:23560"/>
        <dbReference type="ChEBI" id="CHEBI:15378"/>
        <dbReference type="ChEBI" id="CHEBI:57918"/>
        <dbReference type="ChEBI" id="CHEBI:58115"/>
        <dbReference type="ChEBI" id="CHEBI:60487"/>
        <dbReference type="ChEBI" id="CHEBI:60493"/>
        <dbReference type="EC" id="2.7.8.26"/>
    </reaction>
</comment>
<comment type="similarity">
    <text evidence="4 19">Belongs to the CobS family.</text>
</comment>
<keyword evidence="12 19" id="KW-1133">Transmembrane helix</keyword>
<dbReference type="InterPro" id="IPR003805">
    <property type="entry name" value="CobS"/>
</dbReference>
<keyword evidence="9 19" id="KW-0808">Transferase</keyword>
<feature type="transmembrane region" description="Helical" evidence="19">
    <location>
        <begin position="201"/>
        <end position="219"/>
    </location>
</feature>
<feature type="transmembrane region" description="Helical" evidence="19">
    <location>
        <begin position="39"/>
        <end position="62"/>
    </location>
</feature>
<evidence type="ECO:0000256" key="12">
    <source>
        <dbReference type="ARBA" id="ARBA00022989"/>
    </source>
</evidence>
<dbReference type="EC" id="2.7.8.26" evidence="5 19"/>
<keyword evidence="13 19" id="KW-0472">Membrane</keyword>
<evidence type="ECO:0000313" key="20">
    <source>
        <dbReference type="EMBL" id="MBK7422804.1"/>
    </source>
</evidence>
<keyword evidence="8 19" id="KW-0169">Cobalamin biosynthesis</keyword>
<feature type="transmembrane region" description="Helical" evidence="19">
    <location>
        <begin position="112"/>
        <end position="132"/>
    </location>
</feature>
<evidence type="ECO:0000256" key="17">
    <source>
        <dbReference type="ARBA" id="ARBA00048623"/>
    </source>
</evidence>